<dbReference type="RefSeq" id="WP_273439518.1">
    <property type="nucleotide sequence ID" value="NZ_PKUN01000018.1"/>
</dbReference>
<dbReference type="EMBL" id="PKUN01000018">
    <property type="protein sequence ID" value="PLX61344.1"/>
    <property type="molecule type" value="Genomic_DNA"/>
</dbReference>
<evidence type="ECO:0008006" key="3">
    <source>
        <dbReference type="Google" id="ProtNLM"/>
    </source>
</evidence>
<reference evidence="1 2" key="1">
    <citation type="submission" date="2017-11" db="EMBL/GenBank/DDBJ databases">
        <title>Genome-resolved metagenomics identifies genetic mobility, metabolic interactions, and unexpected diversity in perchlorate-reducing communities.</title>
        <authorList>
            <person name="Barnum T.P."/>
            <person name="Figueroa I.A."/>
            <person name="Carlstrom C.I."/>
            <person name="Lucas L.N."/>
            <person name="Engelbrektson A.L."/>
            <person name="Coates J.D."/>
        </authorList>
    </citation>
    <scope>NUCLEOTIDE SEQUENCE [LARGE SCALE GENOMIC DNA]</scope>
    <source>
        <strain evidence="1">BM301</strain>
    </source>
</reference>
<dbReference type="SUPFAM" id="SSF52540">
    <property type="entry name" value="P-loop containing nucleoside triphosphate hydrolases"/>
    <property type="match status" value="1"/>
</dbReference>
<proteinExistence type="predicted"/>
<name>A0A2N6CVV9_9GAMM</name>
<dbReference type="Pfam" id="PF13469">
    <property type="entry name" value="Sulfotransfer_3"/>
    <property type="match status" value="1"/>
</dbReference>
<dbReference type="AlphaFoldDB" id="A0A2N6CVV9"/>
<accession>A0A2N6CVV9</accession>
<organism evidence="1 2">
    <name type="scientific">Sedimenticola selenatireducens</name>
    <dbReference type="NCBI Taxonomy" id="191960"/>
    <lineage>
        <taxon>Bacteria</taxon>
        <taxon>Pseudomonadati</taxon>
        <taxon>Pseudomonadota</taxon>
        <taxon>Gammaproteobacteria</taxon>
        <taxon>Chromatiales</taxon>
        <taxon>Sedimenticolaceae</taxon>
        <taxon>Sedimenticola</taxon>
    </lineage>
</organism>
<gene>
    <name evidence="1" type="ORF">C0630_11260</name>
</gene>
<dbReference type="Proteomes" id="UP000235015">
    <property type="component" value="Unassembled WGS sequence"/>
</dbReference>
<evidence type="ECO:0000313" key="2">
    <source>
        <dbReference type="Proteomes" id="UP000235015"/>
    </source>
</evidence>
<protein>
    <recommendedName>
        <fullName evidence="3">Sulfotransferase</fullName>
    </recommendedName>
</protein>
<sequence length="216" mass="25098">MNKWFDWHRYAARGFSMGNRYFGGVAERLFFTQSESQLRYAPIFVLGAPRSGSTLAIQVITDAFDVGYISNRHCTWFGAPAIAEHWLRPLAKKPDSDYKSEHGETRGDYAPAECGDWWYRFFRSRPPYVTLKETDPKRMREFRHSVGTLAKAFGKPVLFKNLYASLRIQAIAHYIPESLFIIVHRDEVDNAHSLLEARMKVHGKYDTWWSMEPPQA</sequence>
<comment type="caution">
    <text evidence="1">The sequence shown here is derived from an EMBL/GenBank/DDBJ whole genome shotgun (WGS) entry which is preliminary data.</text>
</comment>
<evidence type="ECO:0000313" key="1">
    <source>
        <dbReference type="EMBL" id="PLX61344.1"/>
    </source>
</evidence>
<dbReference type="Gene3D" id="3.40.50.300">
    <property type="entry name" value="P-loop containing nucleotide triphosphate hydrolases"/>
    <property type="match status" value="1"/>
</dbReference>
<dbReference type="InterPro" id="IPR027417">
    <property type="entry name" value="P-loop_NTPase"/>
</dbReference>